<keyword evidence="2" id="KW-1185">Reference proteome</keyword>
<accession>A0A975BZJ9</accession>
<evidence type="ECO:0000313" key="2">
    <source>
        <dbReference type="Proteomes" id="UP000663722"/>
    </source>
</evidence>
<reference evidence="1" key="1">
    <citation type="journal article" date="2021" name="Microb. Physiol.">
        <title>Proteogenomic Insights into the Physiology of Marine, Sulfate-Reducing, Filamentous Desulfonema limicola and Desulfonema magnum.</title>
        <authorList>
            <person name="Schnaars V."/>
            <person name="Wohlbrand L."/>
            <person name="Scheve S."/>
            <person name="Hinrichs C."/>
            <person name="Reinhardt R."/>
            <person name="Rabus R."/>
        </authorList>
    </citation>
    <scope>NUCLEOTIDE SEQUENCE</scope>
    <source>
        <strain evidence="1">4be13</strain>
    </source>
</reference>
<evidence type="ECO:0000313" key="1">
    <source>
        <dbReference type="EMBL" id="QTA93624.1"/>
    </source>
</evidence>
<gene>
    <name evidence="1" type="ORF">dnm_097280</name>
</gene>
<name>A0A975BZJ9_9BACT</name>
<dbReference type="AlphaFoldDB" id="A0A975BZJ9"/>
<dbReference type="EMBL" id="CP061800">
    <property type="protein sequence ID" value="QTA93624.1"/>
    <property type="molecule type" value="Genomic_DNA"/>
</dbReference>
<proteinExistence type="predicted"/>
<sequence length="48" mass="5714">MEKIYTYFRSNASRPGHRLNQNVKRPRSHVKRHWGTIPASLPKFFSIC</sequence>
<protein>
    <submittedName>
        <fullName evidence="1">Uncharacterized protein</fullName>
    </submittedName>
</protein>
<dbReference type="KEGG" id="dmm:dnm_097280"/>
<dbReference type="Proteomes" id="UP000663722">
    <property type="component" value="Chromosome"/>
</dbReference>
<organism evidence="1 2">
    <name type="scientific">Desulfonema magnum</name>
    <dbReference type="NCBI Taxonomy" id="45655"/>
    <lineage>
        <taxon>Bacteria</taxon>
        <taxon>Pseudomonadati</taxon>
        <taxon>Thermodesulfobacteriota</taxon>
        <taxon>Desulfobacteria</taxon>
        <taxon>Desulfobacterales</taxon>
        <taxon>Desulfococcaceae</taxon>
        <taxon>Desulfonema</taxon>
    </lineage>
</organism>